<dbReference type="RefSeq" id="WP_278004985.1">
    <property type="nucleotide sequence ID" value="NZ_JARSBN010000003.1"/>
</dbReference>
<dbReference type="EMBL" id="JARSBN010000003">
    <property type="protein sequence ID" value="MDG4715529.1"/>
    <property type="molecule type" value="Genomic_DNA"/>
</dbReference>
<name>A0ABT6G101_9FLAO</name>
<dbReference type="PROSITE" id="PS51257">
    <property type="entry name" value="PROKAR_LIPOPROTEIN"/>
    <property type="match status" value="1"/>
</dbReference>
<organism evidence="1 2">
    <name type="scientific">Winogradskyella marincola</name>
    <dbReference type="NCBI Taxonomy" id="3037795"/>
    <lineage>
        <taxon>Bacteria</taxon>
        <taxon>Pseudomonadati</taxon>
        <taxon>Bacteroidota</taxon>
        <taxon>Flavobacteriia</taxon>
        <taxon>Flavobacteriales</taxon>
        <taxon>Flavobacteriaceae</taxon>
        <taxon>Winogradskyella</taxon>
    </lineage>
</organism>
<gene>
    <name evidence="1" type="ORF">P7122_06590</name>
</gene>
<reference evidence="1 2" key="1">
    <citation type="submission" date="2023-03" db="EMBL/GenBank/DDBJ databases">
        <title>Strain YYF002 represents a novel species in the genus Winogradskyella isolated from seawater.</title>
        <authorList>
            <person name="Fu Z.-Y."/>
        </authorList>
    </citation>
    <scope>NUCLEOTIDE SEQUENCE [LARGE SCALE GENOMIC DNA]</scope>
    <source>
        <strain evidence="1 2">YYF002</strain>
    </source>
</reference>
<keyword evidence="2" id="KW-1185">Reference proteome</keyword>
<accession>A0ABT6G101</accession>
<comment type="caution">
    <text evidence="1">The sequence shown here is derived from an EMBL/GenBank/DDBJ whole genome shotgun (WGS) entry which is preliminary data.</text>
</comment>
<dbReference type="Proteomes" id="UP001529085">
    <property type="component" value="Unassembled WGS sequence"/>
</dbReference>
<evidence type="ECO:0000313" key="1">
    <source>
        <dbReference type="EMBL" id="MDG4715529.1"/>
    </source>
</evidence>
<evidence type="ECO:0000313" key="2">
    <source>
        <dbReference type="Proteomes" id="UP001529085"/>
    </source>
</evidence>
<sequence length="336" mass="38106">MKKLLFILALSFIVISCSDDDNSLEPVNLSSVNVYVAGQKDGNATYWENNTEITLDNSGFNVSIADKIMVQNNNVYVFGRGDSSYLLWKNGIMTNLTEEFQEADYEVEFIADMFIDGVDEYFIGYLKSTSNPTNYDLVYWKNGVKTIVLGNCVFRHQQSCIKVIDDNVYVLSKNENNDYGIFINTTFNQINSGYLPYGIVKNENEVYAYGSIIDNPDVSGFYKNVATSAETNFEQSIRDLAFDTSDIYTMVLHNDNVQFSSRREIKKNNSSFYVTPEGYESHIVDLKAVNGNVYIIVRELTSANFGPNKLLINNEEELVLDENPSDLLNSIYIVED</sequence>
<protein>
    <submittedName>
        <fullName evidence="1">Uncharacterized protein</fullName>
    </submittedName>
</protein>
<proteinExistence type="predicted"/>